<dbReference type="Pfam" id="PF15608">
    <property type="entry name" value="PELOTA_1"/>
    <property type="match status" value="1"/>
</dbReference>
<dbReference type="EMBL" id="MN956836">
    <property type="protein sequence ID" value="QTX15023.1"/>
    <property type="molecule type" value="Genomic_DNA"/>
</dbReference>
<geneLocation type="plasmid" evidence="2">
    <name>p17-15-vir-like</name>
</geneLocation>
<evidence type="ECO:0000259" key="1">
    <source>
        <dbReference type="Pfam" id="PF15608"/>
    </source>
</evidence>
<dbReference type="InterPro" id="IPR028157">
    <property type="entry name" value="PELOTA_dom"/>
</dbReference>
<reference evidence="2" key="1">
    <citation type="submission" date="2020-01" db="EMBL/GenBank/DDBJ databases">
        <authorList>
            <person name="Qin S."/>
        </authorList>
    </citation>
    <scope>NUCLEOTIDE SEQUENCE</scope>
    <source>
        <strain evidence="2">CVir17-16-YZ6g</strain>
        <plasmid evidence="2">p17-15-vir-like</plasmid>
    </source>
</reference>
<feature type="domain" description="PELOTA RNA-binding" evidence="1">
    <location>
        <begin position="2"/>
        <end position="28"/>
    </location>
</feature>
<sequence length="95" mass="11052">MDSINRIKPGIAEATRAVLRRVPDHVFLFARWMTRMFLFWLGWQKRKVSGDGSRGYARSVSCGYHYQKGTLMKKTTHPMGTRCHAIYACHTQGYR</sequence>
<name>A0A8B0SRU6_KLEPN</name>
<accession>A0A8B0SRU6</accession>
<keyword evidence="2" id="KW-0614">Plasmid</keyword>
<protein>
    <submittedName>
        <fullName evidence="2">Putative ATP/GTP-binding protein</fullName>
    </submittedName>
</protein>
<dbReference type="AlphaFoldDB" id="A0A8B0SRU6"/>
<proteinExistence type="predicted"/>
<evidence type="ECO:0000313" key="2">
    <source>
        <dbReference type="EMBL" id="QTX15023.1"/>
    </source>
</evidence>
<organism evidence="2">
    <name type="scientific">Klebsiella pneumoniae</name>
    <dbReference type="NCBI Taxonomy" id="573"/>
    <lineage>
        <taxon>Bacteria</taxon>
        <taxon>Pseudomonadati</taxon>
        <taxon>Pseudomonadota</taxon>
        <taxon>Gammaproteobacteria</taxon>
        <taxon>Enterobacterales</taxon>
        <taxon>Enterobacteriaceae</taxon>
        <taxon>Klebsiella/Raoultella group</taxon>
        <taxon>Klebsiella</taxon>
        <taxon>Klebsiella pneumoniae complex</taxon>
    </lineage>
</organism>